<dbReference type="Gene3D" id="3.40.630.30">
    <property type="match status" value="1"/>
</dbReference>
<protein>
    <submittedName>
        <fullName evidence="2">GNAT family N-acetyltransferase</fullName>
        <ecNumber evidence="2">2.3.1.-</ecNumber>
    </submittedName>
</protein>
<evidence type="ECO:0000259" key="1">
    <source>
        <dbReference type="PROSITE" id="PS51186"/>
    </source>
</evidence>
<dbReference type="Proteomes" id="UP001589608">
    <property type="component" value="Unassembled WGS sequence"/>
</dbReference>
<dbReference type="RefSeq" id="WP_223094740.1">
    <property type="nucleotide sequence ID" value="NZ_CP061913.1"/>
</dbReference>
<keyword evidence="2" id="KW-0808">Transferase</keyword>
<evidence type="ECO:0000313" key="3">
    <source>
        <dbReference type="Proteomes" id="UP001589608"/>
    </source>
</evidence>
<dbReference type="PROSITE" id="PS51186">
    <property type="entry name" value="GNAT"/>
    <property type="match status" value="1"/>
</dbReference>
<dbReference type="EMBL" id="JBHMCA010000067">
    <property type="protein sequence ID" value="MFB9449628.1"/>
    <property type="molecule type" value="Genomic_DNA"/>
</dbReference>
<dbReference type="EC" id="2.3.1.-" evidence="2"/>
<keyword evidence="3" id="KW-1185">Reference proteome</keyword>
<organism evidence="2 3">
    <name type="scientific">Dactylosporangium vinaceum</name>
    <dbReference type="NCBI Taxonomy" id="53362"/>
    <lineage>
        <taxon>Bacteria</taxon>
        <taxon>Bacillati</taxon>
        <taxon>Actinomycetota</taxon>
        <taxon>Actinomycetes</taxon>
        <taxon>Micromonosporales</taxon>
        <taxon>Micromonosporaceae</taxon>
        <taxon>Dactylosporangium</taxon>
    </lineage>
</organism>
<reference evidence="2 3" key="1">
    <citation type="submission" date="2024-09" db="EMBL/GenBank/DDBJ databases">
        <authorList>
            <person name="Sun Q."/>
            <person name="Mori K."/>
        </authorList>
    </citation>
    <scope>NUCLEOTIDE SEQUENCE [LARGE SCALE GENOMIC DNA]</scope>
    <source>
        <strain evidence="2 3">JCM 3307</strain>
    </source>
</reference>
<dbReference type="InterPro" id="IPR000182">
    <property type="entry name" value="GNAT_dom"/>
</dbReference>
<dbReference type="GO" id="GO:0016746">
    <property type="term" value="F:acyltransferase activity"/>
    <property type="evidence" value="ECO:0007669"/>
    <property type="project" value="UniProtKB-KW"/>
</dbReference>
<feature type="domain" description="N-acetyltransferase" evidence="1">
    <location>
        <begin position="3"/>
        <end position="157"/>
    </location>
</feature>
<keyword evidence="2" id="KW-0012">Acyltransferase</keyword>
<proteinExistence type="predicted"/>
<dbReference type="SUPFAM" id="SSF55729">
    <property type="entry name" value="Acyl-CoA N-acyltransferases (Nat)"/>
    <property type="match status" value="1"/>
</dbReference>
<comment type="caution">
    <text evidence="2">The sequence shown here is derived from an EMBL/GenBank/DDBJ whole genome shotgun (WGS) entry which is preliminary data.</text>
</comment>
<name>A0ABV5MM31_9ACTN</name>
<sequence length="159" mass="17213">MTPVLRAAEAADADFLRTVFAAGRDAEVAAFGWPPQRVAAFLAMQFEAQRRHFRTGWPQAIDWIVSLDGSPIGRFYVNRGPWAFTVLDIALLAAARGAGIGTALLRGLQAEAATTGVPIELRALPDSPALRLYRRLGFDGGRVDGQRVALRWEPLAVAS</sequence>
<gene>
    <name evidence="2" type="ORF">ACFFTR_41670</name>
</gene>
<accession>A0ABV5MM31</accession>
<dbReference type="InterPro" id="IPR016181">
    <property type="entry name" value="Acyl_CoA_acyltransferase"/>
</dbReference>
<evidence type="ECO:0000313" key="2">
    <source>
        <dbReference type="EMBL" id="MFB9449628.1"/>
    </source>
</evidence>
<dbReference type="Pfam" id="PF00583">
    <property type="entry name" value="Acetyltransf_1"/>
    <property type="match status" value="1"/>
</dbReference>